<accession>A0A2I8VPJ2</accession>
<dbReference type="AlphaFoldDB" id="A0A2I8VPJ2"/>
<dbReference type="PROSITE" id="PS51257">
    <property type="entry name" value="PROKAR_LIPOPROTEIN"/>
    <property type="match status" value="1"/>
</dbReference>
<gene>
    <name evidence="1" type="ORF">C2R22_00390</name>
</gene>
<reference evidence="1 2" key="1">
    <citation type="submission" date="2018-01" db="EMBL/GenBank/DDBJ databases">
        <title>Complete genome sequence of Salinigranum rubrum GX10T, an extremely halophilic archaeon isolated from a marine solar saltern.</title>
        <authorList>
            <person name="Han S."/>
        </authorList>
    </citation>
    <scope>NUCLEOTIDE SEQUENCE [LARGE SCALE GENOMIC DNA]</scope>
    <source>
        <strain evidence="1 2">GX10</strain>
    </source>
</reference>
<proteinExistence type="predicted"/>
<evidence type="ECO:0000313" key="2">
    <source>
        <dbReference type="Proteomes" id="UP000236584"/>
    </source>
</evidence>
<protein>
    <submittedName>
        <fullName evidence="1">Uncharacterized protein</fullName>
    </submittedName>
</protein>
<dbReference type="EMBL" id="CP026309">
    <property type="protein sequence ID" value="AUV83826.1"/>
    <property type="molecule type" value="Genomic_DNA"/>
</dbReference>
<sequence>MKTPHKRALLTTIVACSLVFSGCLTLSPTVSADTNNSTVVEHISATEPWSGPGIRTKISLKSSDNGSNVTTITAIEEDGQTFQSTQVDAGQTTVILSLPAHQDAILVASNSVNSTTIEKLNVTTSGRKVV</sequence>
<dbReference type="KEGG" id="srub:C2R22_00390"/>
<keyword evidence="2" id="KW-1185">Reference proteome</keyword>
<name>A0A2I8VPJ2_9EURY</name>
<dbReference type="Proteomes" id="UP000236584">
    <property type="component" value="Chromosome"/>
</dbReference>
<organism evidence="1 2">
    <name type="scientific">Salinigranum rubrum</name>
    <dbReference type="NCBI Taxonomy" id="755307"/>
    <lineage>
        <taxon>Archaea</taxon>
        <taxon>Methanobacteriati</taxon>
        <taxon>Methanobacteriota</taxon>
        <taxon>Stenosarchaea group</taxon>
        <taxon>Halobacteria</taxon>
        <taxon>Halobacteriales</taxon>
        <taxon>Haloferacaceae</taxon>
        <taxon>Salinigranum</taxon>
    </lineage>
</organism>
<evidence type="ECO:0000313" key="1">
    <source>
        <dbReference type="EMBL" id="AUV83826.1"/>
    </source>
</evidence>